<dbReference type="InParanoid" id="D3BV17"/>
<dbReference type="SUPFAM" id="SSF48350">
    <property type="entry name" value="GTPase activation domain, GAP"/>
    <property type="match status" value="1"/>
</dbReference>
<evidence type="ECO:0000259" key="6">
    <source>
        <dbReference type="PROSITE" id="PS50238"/>
    </source>
</evidence>
<evidence type="ECO:0000256" key="1">
    <source>
        <dbReference type="ARBA" id="ARBA00022468"/>
    </source>
</evidence>
<feature type="domain" description="F-BAR" evidence="7">
    <location>
        <begin position="8"/>
        <end position="266"/>
    </location>
</feature>
<evidence type="ECO:0000256" key="5">
    <source>
        <dbReference type="SAM" id="MobiDB-lite"/>
    </source>
</evidence>
<dbReference type="GO" id="GO:0005737">
    <property type="term" value="C:cytoplasm"/>
    <property type="evidence" value="ECO:0007669"/>
    <property type="project" value="TreeGrafter"/>
</dbReference>
<dbReference type="InterPro" id="IPR001060">
    <property type="entry name" value="FCH_dom"/>
</dbReference>
<feature type="domain" description="Rho-GAP" evidence="6">
    <location>
        <begin position="347"/>
        <end position="533"/>
    </location>
</feature>
<dbReference type="GO" id="GO:0007165">
    <property type="term" value="P:signal transduction"/>
    <property type="evidence" value="ECO:0007669"/>
    <property type="project" value="InterPro"/>
</dbReference>
<dbReference type="PROSITE" id="PS50238">
    <property type="entry name" value="RHOGAP"/>
    <property type="match status" value="1"/>
</dbReference>
<dbReference type="Pfam" id="PF00620">
    <property type="entry name" value="RhoGAP"/>
    <property type="match status" value="1"/>
</dbReference>
<reference evidence="8 9" key="1">
    <citation type="journal article" date="2011" name="Genome Res.">
        <title>Phylogeny-wide analysis of social amoeba genomes highlights ancient origins for complex intercellular communication.</title>
        <authorList>
            <person name="Heidel A.J."/>
            <person name="Lawal H.M."/>
            <person name="Felder M."/>
            <person name="Schilde C."/>
            <person name="Helps N.R."/>
            <person name="Tunggal B."/>
            <person name="Rivero F."/>
            <person name="John U."/>
            <person name="Schleicher M."/>
            <person name="Eichinger L."/>
            <person name="Platzer M."/>
            <person name="Noegel A.A."/>
            <person name="Schaap P."/>
            <person name="Gloeckner G."/>
        </authorList>
    </citation>
    <scope>NUCLEOTIDE SEQUENCE [LARGE SCALE GENOMIC DNA]</scope>
    <source>
        <strain evidence="9">ATCC 26659 / Pp 5 / PN500</strain>
    </source>
</reference>
<dbReference type="PROSITE" id="PS51741">
    <property type="entry name" value="F_BAR"/>
    <property type="match status" value="1"/>
</dbReference>
<evidence type="ECO:0000259" key="7">
    <source>
        <dbReference type="PROSITE" id="PS51741"/>
    </source>
</evidence>
<dbReference type="OMA" id="AMIKDME"/>
<proteinExistence type="predicted"/>
<dbReference type="Gene3D" id="1.20.1270.60">
    <property type="entry name" value="Arfaptin homology (AH) domain/BAR domain"/>
    <property type="match status" value="1"/>
</dbReference>
<dbReference type="AlphaFoldDB" id="D3BV17"/>
<feature type="compositionally biased region" description="Polar residues" evidence="5">
    <location>
        <begin position="661"/>
        <end position="670"/>
    </location>
</feature>
<dbReference type="FunCoup" id="D3BV17">
    <property type="interactions" value="95"/>
</dbReference>
<dbReference type="GO" id="GO:0042330">
    <property type="term" value="P:taxis"/>
    <property type="evidence" value="ECO:0007669"/>
    <property type="project" value="UniProtKB-ARBA"/>
</dbReference>
<dbReference type="GO" id="GO:0005096">
    <property type="term" value="F:GTPase activator activity"/>
    <property type="evidence" value="ECO:0007669"/>
    <property type="project" value="UniProtKB-KW"/>
</dbReference>
<dbReference type="Gene3D" id="1.10.555.10">
    <property type="entry name" value="Rho GTPase activation protein"/>
    <property type="match status" value="1"/>
</dbReference>
<accession>D3BV17</accession>
<dbReference type="GeneID" id="31367457"/>
<dbReference type="SMART" id="SM00055">
    <property type="entry name" value="FCH"/>
    <property type="match status" value="1"/>
</dbReference>
<dbReference type="Pfam" id="PF00611">
    <property type="entry name" value="FCH"/>
    <property type="match status" value="1"/>
</dbReference>
<organism evidence="8 9">
    <name type="scientific">Heterostelium pallidum (strain ATCC 26659 / Pp 5 / PN500)</name>
    <name type="common">Cellular slime mold</name>
    <name type="synonym">Polysphondylium pallidum</name>
    <dbReference type="NCBI Taxonomy" id="670386"/>
    <lineage>
        <taxon>Eukaryota</taxon>
        <taxon>Amoebozoa</taxon>
        <taxon>Evosea</taxon>
        <taxon>Eumycetozoa</taxon>
        <taxon>Dictyostelia</taxon>
        <taxon>Acytosteliales</taxon>
        <taxon>Acytosteliaceae</taxon>
        <taxon>Heterostelium</taxon>
    </lineage>
</organism>
<dbReference type="PANTHER" id="PTHR45876">
    <property type="entry name" value="FI04035P"/>
    <property type="match status" value="1"/>
</dbReference>
<feature type="compositionally biased region" description="Low complexity" evidence="5">
    <location>
        <begin position="594"/>
        <end position="660"/>
    </location>
</feature>
<evidence type="ECO:0000313" key="9">
    <source>
        <dbReference type="Proteomes" id="UP000001396"/>
    </source>
</evidence>
<keyword evidence="9" id="KW-1185">Reference proteome</keyword>
<dbReference type="EMBL" id="ADBJ01000060">
    <property type="protein sequence ID" value="EFA74955.1"/>
    <property type="molecule type" value="Genomic_DNA"/>
</dbReference>
<dbReference type="InterPro" id="IPR000198">
    <property type="entry name" value="RhoGAP_dom"/>
</dbReference>
<dbReference type="FunFam" id="1.20.1270.60:FF:000060">
    <property type="entry name" value="Actin polymerization protein Bzz1"/>
    <property type="match status" value="1"/>
</dbReference>
<dbReference type="InterPro" id="IPR027267">
    <property type="entry name" value="AH/BAR_dom_sf"/>
</dbReference>
<dbReference type="CDD" id="cd07610">
    <property type="entry name" value="FCH_F-BAR"/>
    <property type="match status" value="1"/>
</dbReference>
<feature type="region of interest" description="Disordered" evidence="5">
    <location>
        <begin position="564"/>
        <end position="688"/>
    </location>
</feature>
<dbReference type="InterPro" id="IPR031160">
    <property type="entry name" value="F_BAR_dom"/>
</dbReference>
<dbReference type="SMART" id="SM00324">
    <property type="entry name" value="RhoGAP"/>
    <property type="match status" value="1"/>
</dbReference>
<evidence type="ECO:0000256" key="3">
    <source>
        <dbReference type="PROSITE-ProRule" id="PRU01077"/>
    </source>
</evidence>
<dbReference type="SUPFAM" id="SSF103657">
    <property type="entry name" value="BAR/IMD domain-like"/>
    <property type="match status" value="1"/>
</dbReference>
<protein>
    <submittedName>
        <fullName evidence="8">RhoGAP domain-containing protein</fullName>
    </submittedName>
</protein>
<dbReference type="STRING" id="670386.D3BV17"/>
<keyword evidence="2 3" id="KW-0175">Coiled coil</keyword>
<evidence type="ECO:0000313" key="8">
    <source>
        <dbReference type="EMBL" id="EFA74955.1"/>
    </source>
</evidence>
<gene>
    <name evidence="8" type="primary">mgp2</name>
    <name evidence="8" type="ORF">PPL_11989</name>
</gene>
<keyword evidence="1" id="KW-0343">GTPase activation</keyword>
<dbReference type="Proteomes" id="UP000001396">
    <property type="component" value="Unassembled WGS sequence"/>
</dbReference>
<dbReference type="GO" id="GO:0016050">
    <property type="term" value="P:vesicle organization"/>
    <property type="evidence" value="ECO:0007669"/>
    <property type="project" value="UniProtKB-ARBA"/>
</dbReference>
<dbReference type="RefSeq" id="XP_020427089.1">
    <property type="nucleotide sequence ID" value="XM_020582735.1"/>
</dbReference>
<feature type="coiled-coil region" evidence="4">
    <location>
        <begin position="137"/>
        <end position="194"/>
    </location>
</feature>
<dbReference type="InterPro" id="IPR008936">
    <property type="entry name" value="Rho_GTPase_activation_prot"/>
</dbReference>
<sequence length="688" mass="78240">MNTSSGKLKFSENLWEGFDLLCKRTENDLQQSKNILMFFKKRAELEDQHAKKLEKLASKLIGQNDSLEVSTTNNGWKKIVNSTYFESEQHQTFNGSILNKVCQPFQAMIKDMESKRKKIVNDGTRLRVDMKGMIEALKKSQTKYEKVSKELELTRLELKDLREQPDTASDIAKLEKKKERLELEQAQNDDEYKEQIKATNDFQNLYNTELMPKILNDFEHFMVTHIHLTRTYWVNWTKIINDLPPVYSQSYEGVKRLIDQVDNQNDVQDFIKKNMMKKVVGTAFQYEPYVEGKLQKKSGWNTKTLRDQFFSKSSTKKEDPMSPNTSVTNLYKPSVKEPLLPTASYGVSLEELMIKQRDTHPTLEVPRVLVVLAEVICKLKGHVQEGIFRVPGIVSSIKEYRLQIDRANFDLSAIDDVRTPAALFKQWLRDIPEPIIPLSLYQNCIENPAGSMELVKRIPAINFKVLSYLINFVQIFCRYEFVAHSKMGSSNMAMIFAPTILRCPSNDPSVMLSNVNHEKAFVENLIQNFPPPEREFLGLPVSSADAIMEEDGDIEELMVDEDDDINNNIKSDDEIEPVSQPQQDEPVFEKKRPTSTTSTPTTTSTNETTTADISTLSLSGGASNSNSNNNSPSLESSTPTQTTTTTTPTTNTTILTNVTPSSGNRRSSAQLGWVRVKPGAQQQQQQQP</sequence>
<comment type="caution">
    <text evidence="8">The sequence shown here is derived from an EMBL/GenBank/DDBJ whole genome shotgun (WGS) entry which is preliminary data.</text>
</comment>
<dbReference type="PANTHER" id="PTHR45876:SF7">
    <property type="entry name" value="GTPASE ACTIVATING PROTEIN HOMOLOG 2"/>
    <property type="match status" value="1"/>
</dbReference>
<name>D3BV17_HETP5</name>
<evidence type="ECO:0000256" key="2">
    <source>
        <dbReference type="ARBA" id="ARBA00023054"/>
    </source>
</evidence>
<evidence type="ECO:0000256" key="4">
    <source>
        <dbReference type="SAM" id="Coils"/>
    </source>
</evidence>